<gene>
    <name evidence="1" type="ORF">CD31_15725</name>
</gene>
<keyword evidence="2" id="KW-1185">Reference proteome</keyword>
<dbReference type="EMBL" id="JPVR01000077">
    <property type="protein sequence ID" value="KGR83658.1"/>
    <property type="molecule type" value="Genomic_DNA"/>
</dbReference>
<proteinExistence type="predicted"/>
<evidence type="ECO:0000313" key="1">
    <source>
        <dbReference type="EMBL" id="KGR83658.1"/>
    </source>
</evidence>
<comment type="caution">
    <text evidence="1">The sequence shown here is derived from an EMBL/GenBank/DDBJ whole genome shotgun (WGS) entry which is preliminary data.</text>
</comment>
<sequence length="106" mass="12588">MTMTKLNATEKATRNDIKLLLTYLNGRLVGDQETLKFMKELNSCQLEDVVNRSRKAIYTVQKDDFWQKISSIAGFRKFLEKKQINSYQELEDQANIYYVMNFNKDY</sequence>
<evidence type="ECO:0000313" key="2">
    <source>
        <dbReference type="Proteomes" id="UP000030487"/>
    </source>
</evidence>
<reference evidence="1 2" key="1">
    <citation type="submission" date="2014-02" db="EMBL/GenBank/DDBJ databases">
        <title>Draft genome sequence of Lysinibacillus boronitolerans NBRC 103108.</title>
        <authorList>
            <person name="Zhang F."/>
            <person name="Wang G."/>
            <person name="Zhang L."/>
        </authorList>
    </citation>
    <scope>NUCLEOTIDE SEQUENCE [LARGE SCALE GENOMIC DNA]</scope>
    <source>
        <strain evidence="1 2">NBRC 103108</strain>
    </source>
</reference>
<accession>A0ABR4XX67</accession>
<name>A0ABR4XX67_9BACI</name>
<dbReference type="Proteomes" id="UP000030487">
    <property type="component" value="Unassembled WGS sequence"/>
</dbReference>
<organism evidence="1 2">
    <name type="scientific">Lysinibacillus boronitolerans JCM 21713 = 10a = NBRC 103108</name>
    <dbReference type="NCBI Taxonomy" id="1294264"/>
    <lineage>
        <taxon>Bacteria</taxon>
        <taxon>Bacillati</taxon>
        <taxon>Bacillota</taxon>
        <taxon>Bacilli</taxon>
        <taxon>Bacillales</taxon>
        <taxon>Bacillaceae</taxon>
        <taxon>Lysinibacillus</taxon>
    </lineage>
</organism>
<dbReference type="RefSeq" id="WP_036078757.1">
    <property type="nucleotide sequence ID" value="NZ_AVCW01000005.1"/>
</dbReference>
<protein>
    <submittedName>
        <fullName evidence="1">Uncharacterized protein</fullName>
    </submittedName>
</protein>